<feature type="region of interest" description="Disordered" evidence="1">
    <location>
        <begin position="109"/>
        <end position="135"/>
    </location>
</feature>
<accession>A0ABR6E0J0</accession>
<reference evidence="2 3" key="1">
    <citation type="submission" date="2020-08" db="EMBL/GenBank/DDBJ databases">
        <title>The Agave Microbiome: Exploring the role of microbial communities in plant adaptations to desert environments.</title>
        <authorList>
            <person name="Partida-Martinez L.P."/>
        </authorList>
    </citation>
    <scope>NUCLEOTIDE SEQUENCE [LARGE SCALE GENOMIC DNA]</scope>
    <source>
        <strain evidence="2 3">RAT4</strain>
    </source>
</reference>
<dbReference type="EMBL" id="JACJIO010000022">
    <property type="protein sequence ID" value="MBA9082073.1"/>
    <property type="molecule type" value="Genomic_DNA"/>
</dbReference>
<name>A0ABR6E0J0_9MICC</name>
<organism evidence="2 3">
    <name type="scientific">Micrococcus aloeverae</name>
    <dbReference type="NCBI Taxonomy" id="1391911"/>
    <lineage>
        <taxon>Bacteria</taxon>
        <taxon>Bacillati</taxon>
        <taxon>Actinomycetota</taxon>
        <taxon>Actinomycetes</taxon>
        <taxon>Micrococcales</taxon>
        <taxon>Micrococcaceae</taxon>
        <taxon>Micrococcus</taxon>
    </lineage>
</organism>
<sequence length="135" mass="15629">MRIEMERFRVRAGKEERAREWIAFLRENPEAFRETVEPERMYVETIFSETVGDALYLWWYTLQGEDGAELSDSTHCLDERHAVYWRECIDPDEPSLLLIPEVHMSPERLEDAMRPLGSEAGAQNPADSRSVSPAG</sequence>
<dbReference type="RefSeq" id="WP_141843695.1">
    <property type="nucleotide sequence ID" value="NZ_JACJIO010000022.1"/>
</dbReference>
<evidence type="ECO:0000313" key="2">
    <source>
        <dbReference type="EMBL" id="MBA9082073.1"/>
    </source>
</evidence>
<keyword evidence="3" id="KW-1185">Reference proteome</keyword>
<dbReference type="Proteomes" id="UP000582085">
    <property type="component" value="Unassembled WGS sequence"/>
</dbReference>
<evidence type="ECO:0008006" key="4">
    <source>
        <dbReference type="Google" id="ProtNLM"/>
    </source>
</evidence>
<dbReference type="InterPro" id="IPR046174">
    <property type="entry name" value="DUF6176"/>
</dbReference>
<comment type="caution">
    <text evidence="2">The sequence shown here is derived from an EMBL/GenBank/DDBJ whole genome shotgun (WGS) entry which is preliminary data.</text>
</comment>
<proteinExistence type="predicted"/>
<evidence type="ECO:0000313" key="3">
    <source>
        <dbReference type="Proteomes" id="UP000582085"/>
    </source>
</evidence>
<gene>
    <name evidence="2" type="ORF">FHR79_002209</name>
</gene>
<feature type="compositionally biased region" description="Polar residues" evidence="1">
    <location>
        <begin position="125"/>
        <end position="135"/>
    </location>
</feature>
<evidence type="ECO:0000256" key="1">
    <source>
        <dbReference type="SAM" id="MobiDB-lite"/>
    </source>
</evidence>
<protein>
    <recommendedName>
        <fullName evidence="4">PH domain-containing protein</fullName>
    </recommendedName>
</protein>
<dbReference type="Pfam" id="PF19673">
    <property type="entry name" value="DUF6176"/>
    <property type="match status" value="1"/>
</dbReference>